<dbReference type="GO" id="GO:0004497">
    <property type="term" value="F:monooxygenase activity"/>
    <property type="evidence" value="ECO:0007669"/>
    <property type="project" value="UniProtKB-KW"/>
</dbReference>
<dbReference type="InterPro" id="IPR036922">
    <property type="entry name" value="Rieske_2Fe-2S_sf"/>
</dbReference>
<dbReference type="Proteomes" id="UP000198749">
    <property type="component" value="Unassembled WGS sequence"/>
</dbReference>
<keyword evidence="1" id="KW-0001">2Fe-2S</keyword>
<reference evidence="8" key="1">
    <citation type="submission" date="2016-10" db="EMBL/GenBank/DDBJ databases">
        <authorList>
            <person name="Varghese N."/>
            <person name="Submissions S."/>
        </authorList>
    </citation>
    <scope>NUCLEOTIDE SEQUENCE [LARGE SCALE GENOMIC DNA]</scope>
    <source>
        <strain evidence="8">DSM 18887</strain>
    </source>
</reference>
<dbReference type="RefSeq" id="WP_091354381.1">
    <property type="nucleotide sequence ID" value="NZ_AP025284.1"/>
</dbReference>
<keyword evidence="8" id="KW-1185">Reference proteome</keyword>
<sequence>MNNLQSADKHTFLRNAWYVAALSSEVEEQAYFTRKILDESILIYRSKSGKPIALHDRCPHRFAPLSLGSRNGDNVTCLYHGLQFDSEGECVKNPHGNGKIPKACKVQRYITEERDGFIWIWMGDAEKADKDLILDCSKLSENPASSVGHMYMYNQCNYELLTDNIMDLSHIDHLHGPFINTGGKLSPLIPEITENREGKPLHVRWDWEADPVIPLIAPHMQRPDDKADMFLAVSWTEPSNLTLTLGTVQDSDDYLNDGIMLFDFHIMTPETATTTHYFFASTRNYKMDDAEYNEAKMAGMREAFTTEDKPVIEAQQQEMGTHDLWSLNPVLLSCDAGAVRARRRLSQLIEAENI</sequence>
<keyword evidence="4" id="KW-0408">Iron</keyword>
<organism evidence="7 8">
    <name type="scientific">Amphritea atlantica</name>
    <dbReference type="NCBI Taxonomy" id="355243"/>
    <lineage>
        <taxon>Bacteria</taxon>
        <taxon>Pseudomonadati</taxon>
        <taxon>Pseudomonadota</taxon>
        <taxon>Gammaproteobacteria</taxon>
        <taxon>Oceanospirillales</taxon>
        <taxon>Oceanospirillaceae</taxon>
        <taxon>Amphritea</taxon>
    </lineage>
</organism>
<dbReference type="InterPro" id="IPR017941">
    <property type="entry name" value="Rieske_2Fe-2S"/>
</dbReference>
<proteinExistence type="predicted"/>
<dbReference type="GO" id="GO:0051537">
    <property type="term" value="F:2 iron, 2 sulfur cluster binding"/>
    <property type="evidence" value="ECO:0007669"/>
    <property type="project" value="UniProtKB-KW"/>
</dbReference>
<keyword evidence="7" id="KW-0503">Monooxygenase</keyword>
<dbReference type="PROSITE" id="PS51296">
    <property type="entry name" value="RIESKE"/>
    <property type="match status" value="1"/>
</dbReference>
<feature type="domain" description="Rieske" evidence="6">
    <location>
        <begin position="17"/>
        <end position="120"/>
    </location>
</feature>
<gene>
    <name evidence="7" type="ORF">SAMN03080615_00819</name>
</gene>
<dbReference type="PANTHER" id="PTHR21266:SF60">
    <property type="entry name" value="3-KETOSTEROID-9-ALPHA-MONOOXYGENASE, OXYGENASE COMPONENT"/>
    <property type="match status" value="1"/>
</dbReference>
<dbReference type="OrthoDB" id="9769355at2"/>
<keyword evidence="7" id="KW-0489">Methyltransferase</keyword>
<dbReference type="AlphaFoldDB" id="A0A1H9EC75"/>
<evidence type="ECO:0000313" key="8">
    <source>
        <dbReference type="Proteomes" id="UP000198749"/>
    </source>
</evidence>
<dbReference type="Gene3D" id="2.102.10.10">
    <property type="entry name" value="Rieske [2Fe-2S] iron-sulphur domain"/>
    <property type="match status" value="1"/>
</dbReference>
<dbReference type="GO" id="GO:0008168">
    <property type="term" value="F:methyltransferase activity"/>
    <property type="evidence" value="ECO:0007669"/>
    <property type="project" value="UniProtKB-KW"/>
</dbReference>
<evidence type="ECO:0000313" key="7">
    <source>
        <dbReference type="EMBL" id="SEQ23229.1"/>
    </source>
</evidence>
<dbReference type="PANTHER" id="PTHR21266">
    <property type="entry name" value="IRON-SULFUR DOMAIN CONTAINING PROTEIN"/>
    <property type="match status" value="1"/>
</dbReference>
<keyword evidence="2" id="KW-0479">Metal-binding</keyword>
<protein>
    <submittedName>
        <fullName evidence="7">Vanillate O-demethylase monooxygenase subunit</fullName>
    </submittedName>
</protein>
<dbReference type="InterPro" id="IPR050584">
    <property type="entry name" value="Cholesterol_7-desaturase"/>
</dbReference>
<dbReference type="InterPro" id="IPR044043">
    <property type="entry name" value="VanA_C_cat"/>
</dbReference>
<dbReference type="Pfam" id="PF19112">
    <property type="entry name" value="VanA_C"/>
    <property type="match status" value="1"/>
</dbReference>
<dbReference type="GO" id="GO:0046872">
    <property type="term" value="F:metal ion binding"/>
    <property type="evidence" value="ECO:0007669"/>
    <property type="project" value="UniProtKB-KW"/>
</dbReference>
<name>A0A1H9EC75_9GAMM</name>
<keyword evidence="7" id="KW-0808">Transferase</keyword>
<evidence type="ECO:0000256" key="5">
    <source>
        <dbReference type="ARBA" id="ARBA00023014"/>
    </source>
</evidence>
<accession>A0A1H9EC75</accession>
<evidence type="ECO:0000259" key="6">
    <source>
        <dbReference type="PROSITE" id="PS51296"/>
    </source>
</evidence>
<dbReference type="STRING" id="355243.SAMN03080615_00819"/>
<dbReference type="GO" id="GO:0032259">
    <property type="term" value="P:methylation"/>
    <property type="evidence" value="ECO:0007669"/>
    <property type="project" value="UniProtKB-KW"/>
</dbReference>
<evidence type="ECO:0000256" key="4">
    <source>
        <dbReference type="ARBA" id="ARBA00023004"/>
    </source>
</evidence>
<dbReference type="EMBL" id="FOGB01000002">
    <property type="protein sequence ID" value="SEQ23229.1"/>
    <property type="molecule type" value="Genomic_DNA"/>
</dbReference>
<evidence type="ECO:0000256" key="1">
    <source>
        <dbReference type="ARBA" id="ARBA00022714"/>
    </source>
</evidence>
<dbReference type="SUPFAM" id="SSF50022">
    <property type="entry name" value="ISP domain"/>
    <property type="match status" value="1"/>
</dbReference>
<dbReference type="Gene3D" id="3.90.380.10">
    <property type="entry name" value="Naphthalene 1,2-dioxygenase Alpha Subunit, Chain A, domain 1"/>
    <property type="match status" value="1"/>
</dbReference>
<dbReference type="Pfam" id="PF00355">
    <property type="entry name" value="Rieske"/>
    <property type="match status" value="1"/>
</dbReference>
<evidence type="ECO:0000256" key="3">
    <source>
        <dbReference type="ARBA" id="ARBA00023002"/>
    </source>
</evidence>
<keyword evidence="5" id="KW-0411">Iron-sulfur</keyword>
<dbReference type="SUPFAM" id="SSF55961">
    <property type="entry name" value="Bet v1-like"/>
    <property type="match status" value="1"/>
</dbReference>
<evidence type="ECO:0000256" key="2">
    <source>
        <dbReference type="ARBA" id="ARBA00022723"/>
    </source>
</evidence>
<keyword evidence="3" id="KW-0560">Oxidoreductase</keyword>